<feature type="transmembrane region" description="Helical" evidence="1">
    <location>
        <begin position="647"/>
        <end position="669"/>
    </location>
</feature>
<dbReference type="Pfam" id="PF00873">
    <property type="entry name" value="ACR_tran"/>
    <property type="match status" value="1"/>
</dbReference>
<feature type="transmembrane region" description="Helical" evidence="1">
    <location>
        <begin position="1026"/>
        <end position="1053"/>
    </location>
</feature>
<evidence type="ECO:0000313" key="3">
    <source>
        <dbReference type="Proteomes" id="UP000324575"/>
    </source>
</evidence>
<evidence type="ECO:0000256" key="1">
    <source>
        <dbReference type="SAM" id="Phobius"/>
    </source>
</evidence>
<proteinExistence type="predicted"/>
<feature type="transmembrane region" description="Helical" evidence="1">
    <location>
        <begin position="547"/>
        <end position="567"/>
    </location>
</feature>
<feature type="transmembrane region" description="Helical" evidence="1">
    <location>
        <begin position="973"/>
        <end position="995"/>
    </location>
</feature>
<dbReference type="Gene3D" id="3.30.70.1320">
    <property type="entry name" value="Multidrug efflux transporter AcrB pore domain like"/>
    <property type="match status" value="1"/>
</dbReference>
<gene>
    <name evidence="2" type="ORF">EZS26_002961</name>
</gene>
<dbReference type="SUPFAM" id="SSF82693">
    <property type="entry name" value="Multidrug efflux transporter AcrB pore domain, PN1, PN2, PC1 and PC2 subdomains"/>
    <property type="match status" value="3"/>
</dbReference>
<dbReference type="Gene3D" id="3.30.70.1430">
    <property type="entry name" value="Multidrug efflux transporter AcrB pore domain"/>
    <property type="match status" value="2"/>
</dbReference>
<feature type="transmembrane region" description="Helical" evidence="1">
    <location>
        <begin position="1074"/>
        <end position="1093"/>
    </location>
</feature>
<dbReference type="Proteomes" id="UP000324575">
    <property type="component" value="Unassembled WGS sequence"/>
</dbReference>
<dbReference type="GO" id="GO:0005886">
    <property type="term" value="C:plasma membrane"/>
    <property type="evidence" value="ECO:0007669"/>
    <property type="project" value="TreeGrafter"/>
</dbReference>
<sequence>MKTKTVRNIVIAVAVIGLMGWRLASNKNEMEEKAERSFEINPTVLVRVDSVKYFNADNTIMVDGRINACNEVTLYSKIQGIVLKKYKKAGDRVDKGTVIAQVENTEEIFKSLNKTAMNLLKTIINRPTIVVVLFTVLLGFGLFSYNRLSQELFPKMEFPVITITTVYPGAGPEEVESSVSKKIEDAVASLENIKNINTSSMEGFSYIVVEFKDGTDINVTAQNAQRKVNAVRSELPLMVREPSVDIFDMNELPIMNLSATANLDEAQLYDLMKNDIQPLFECIPGVARINLIGGREREVQVNINEQRLAAYDLSIVEVSNILIMSNTDYPTGKINDNGNQVFIRLSAKYQNLKDIENLVVKTFDDGSVVKVSDIAFVSDGEKDVMTIYRYNGVNSIGLSVQKQLDANAMTVSGEVKNQIVQIEEQYKDKGLIFQIPRDSSDFTLAATHSVIEDLLMAILFVAAAMLLFLHSFRNSLIVMIAIPTSLITIFAVMYLTNCTLNLMTLMALSLVIGILVDDAIVIIENIHRHLEMGKTKIQATLDGVKEIAGSVVTLTLVLAVVFVPMAFVEGMAGMFLREFSIVVASATLVSLLISITIIPVLSSRFSTLETISSKNIFGKFVHWFENLINGFSLQMKNLLQWSLSHKLIVFGITTLLFISSIGLVATGFVGTEFISSGDVGEFYVDLKLPKDATVEQTNLVTLQAEELLKQQDLVTSIFSTVGMEENGQAQANKSQISVKMTAYKDRKVTAEDYAHQIKLLLQRYIVDAEVTTMPGSIMGDADEAPIQIFILGNNLDSIFTASGQIAEALRKIQGTSDLQISVEAGNPEITITLNREKMARLSVSQSGLGEALNNSFAGNTDAKFRDNNKEYDIGIRLDAANRKSKADIGNFTIINSAGEEIKLKQIATIAESESPTKLERRNRSNSLTISSQVIGRPSGDVGDDVTAAIKNLNLPSSVQIVYGGDMENQAEGFGSLLTAIVTSLLLVYLILVLLYNSYLYPFAILFSIPLAIIGVFYTLGLTMQAFGFLSLLGIIILIGLVSRNAILVVDFAIQLKNKGMEVKEALLQATQQRFRPILMTTISTVVGMVPIAIAKGSAAVWKNGLGWVLIGGL</sequence>
<feature type="transmembrane region" description="Helical" evidence="1">
    <location>
        <begin position="450"/>
        <end position="469"/>
    </location>
</feature>
<dbReference type="GO" id="GO:0042910">
    <property type="term" value="F:xenobiotic transmembrane transporter activity"/>
    <property type="evidence" value="ECO:0007669"/>
    <property type="project" value="TreeGrafter"/>
</dbReference>
<dbReference type="SUPFAM" id="SSF82714">
    <property type="entry name" value="Multidrug efflux transporter AcrB TolC docking domain, DN and DC subdomains"/>
    <property type="match status" value="2"/>
</dbReference>
<dbReference type="PANTHER" id="PTHR32063:SF0">
    <property type="entry name" value="SWARMING MOTILITY PROTEIN SWRC"/>
    <property type="match status" value="1"/>
</dbReference>
<dbReference type="InterPro" id="IPR027463">
    <property type="entry name" value="AcrB_DN_DC_subdom"/>
</dbReference>
<feature type="transmembrane region" description="Helical" evidence="1">
    <location>
        <begin position="123"/>
        <end position="145"/>
    </location>
</feature>
<feature type="transmembrane region" description="Helical" evidence="1">
    <location>
        <begin position="579"/>
        <end position="601"/>
    </location>
</feature>
<keyword evidence="1" id="KW-0812">Transmembrane</keyword>
<organism evidence="2 3">
    <name type="scientific">Candidatus Ordinivivax streblomastigis</name>
    <dbReference type="NCBI Taxonomy" id="2540710"/>
    <lineage>
        <taxon>Bacteria</taxon>
        <taxon>Pseudomonadati</taxon>
        <taxon>Bacteroidota</taxon>
        <taxon>Bacteroidia</taxon>
        <taxon>Bacteroidales</taxon>
        <taxon>Candidatus Ordinivivax</taxon>
    </lineage>
</organism>
<feature type="transmembrane region" description="Helical" evidence="1">
    <location>
        <begin position="476"/>
        <end position="496"/>
    </location>
</feature>
<dbReference type="InterPro" id="IPR001036">
    <property type="entry name" value="Acrflvin-R"/>
</dbReference>
<feature type="transmembrane region" description="Helical" evidence="1">
    <location>
        <begin position="1002"/>
        <end position="1020"/>
    </location>
</feature>
<comment type="caution">
    <text evidence="2">The sequence shown here is derived from an EMBL/GenBank/DDBJ whole genome shotgun (WGS) entry which is preliminary data.</text>
</comment>
<dbReference type="AlphaFoldDB" id="A0A5M8NVL4"/>
<dbReference type="EMBL" id="SNRX01000040">
    <property type="protein sequence ID" value="KAA6300902.1"/>
    <property type="molecule type" value="Genomic_DNA"/>
</dbReference>
<feature type="transmembrane region" description="Helical" evidence="1">
    <location>
        <begin position="502"/>
        <end position="526"/>
    </location>
</feature>
<keyword evidence="1" id="KW-0472">Membrane</keyword>
<reference evidence="2 3" key="1">
    <citation type="submission" date="2019-03" db="EMBL/GenBank/DDBJ databases">
        <title>Single cell metagenomics reveals metabolic interactions within the superorganism composed of flagellate Streblomastix strix and complex community of Bacteroidetes bacteria on its surface.</title>
        <authorList>
            <person name="Treitli S.C."/>
            <person name="Kolisko M."/>
            <person name="Husnik F."/>
            <person name="Keeling P."/>
            <person name="Hampl V."/>
        </authorList>
    </citation>
    <scope>NUCLEOTIDE SEQUENCE [LARGE SCALE GENOMIC DNA]</scope>
    <source>
        <strain evidence="2">St1</strain>
    </source>
</reference>
<dbReference type="PRINTS" id="PR00702">
    <property type="entry name" value="ACRIFLAVINRP"/>
</dbReference>
<evidence type="ECO:0000313" key="2">
    <source>
        <dbReference type="EMBL" id="KAA6300902.1"/>
    </source>
</evidence>
<dbReference type="Gene3D" id="3.30.70.1440">
    <property type="entry name" value="Multidrug efflux transporter AcrB pore domain"/>
    <property type="match status" value="1"/>
</dbReference>
<protein>
    <submittedName>
        <fullName evidence="2">Multidrug resistance protein MdtC</fullName>
    </submittedName>
</protein>
<accession>A0A5M8NVL4</accession>
<keyword evidence="1" id="KW-1133">Transmembrane helix</keyword>
<dbReference type="PANTHER" id="PTHR32063">
    <property type="match status" value="1"/>
</dbReference>
<dbReference type="SUPFAM" id="SSF82866">
    <property type="entry name" value="Multidrug efflux transporter AcrB transmembrane domain"/>
    <property type="match status" value="2"/>
</dbReference>
<dbReference type="Gene3D" id="1.20.1640.10">
    <property type="entry name" value="Multidrug efflux transporter AcrB transmembrane domain"/>
    <property type="match status" value="2"/>
</dbReference>
<dbReference type="Gene3D" id="3.30.2090.10">
    <property type="entry name" value="Multidrug efflux transporter AcrB TolC docking domain, DN and DC subdomains"/>
    <property type="match status" value="2"/>
</dbReference>
<name>A0A5M8NVL4_9BACT</name>
<feature type="non-terminal residue" evidence="2">
    <location>
        <position position="1113"/>
    </location>
</feature>